<evidence type="ECO:0000313" key="3">
    <source>
        <dbReference type="Proteomes" id="UP001500655"/>
    </source>
</evidence>
<dbReference type="Pfam" id="PF11716">
    <property type="entry name" value="MDMPI_N"/>
    <property type="match status" value="1"/>
</dbReference>
<feature type="domain" description="Mycothiol-dependent maleylpyruvate isomerase metal-binding" evidence="1">
    <location>
        <begin position="11"/>
        <end position="139"/>
    </location>
</feature>
<protein>
    <submittedName>
        <fullName evidence="2">Maleylpyruvate isomerase family mycothiol-dependent enzyme</fullName>
    </submittedName>
</protein>
<proteinExistence type="predicted"/>
<organism evidence="2 3">
    <name type="scientific">Luedemannella helvata</name>
    <dbReference type="NCBI Taxonomy" id="349315"/>
    <lineage>
        <taxon>Bacteria</taxon>
        <taxon>Bacillati</taxon>
        <taxon>Actinomycetota</taxon>
        <taxon>Actinomycetes</taxon>
        <taxon>Micromonosporales</taxon>
        <taxon>Micromonosporaceae</taxon>
        <taxon>Luedemannella</taxon>
    </lineage>
</organism>
<dbReference type="GO" id="GO:0016853">
    <property type="term" value="F:isomerase activity"/>
    <property type="evidence" value="ECO:0007669"/>
    <property type="project" value="UniProtKB-KW"/>
</dbReference>
<dbReference type="InterPro" id="IPR034660">
    <property type="entry name" value="DinB/YfiT-like"/>
</dbReference>
<keyword evidence="2" id="KW-0413">Isomerase</keyword>
<dbReference type="Proteomes" id="UP001500655">
    <property type="component" value="Unassembled WGS sequence"/>
</dbReference>
<sequence>MSSTQPAVAAWRHSLDAVLDLGEQLTDEEWLARTECPEWSVGDVYSHLIGSELWMVAGHPRPDSYRAWSRRPVVARRGMSREEILDELHDVYAQRKAQLRAYPPQPGGPAVTAQGQPITVGFLLMVRAFDTWVHEQDIRRATGRRGNLASPGAFIARDLFLGSLPRIVARDARAEPGQVFRLTVTGPVAFDEAVTVDADRRGHLEAPVAAGPSTAHVTVEWESFARLACGRIEPHDADGEVSGDGRFAARVLTHLVITP</sequence>
<dbReference type="InterPro" id="IPR024344">
    <property type="entry name" value="MDMPI_metal-binding"/>
</dbReference>
<evidence type="ECO:0000313" key="2">
    <source>
        <dbReference type="EMBL" id="GAA1759783.1"/>
    </source>
</evidence>
<comment type="caution">
    <text evidence="2">The sequence shown here is derived from an EMBL/GenBank/DDBJ whole genome shotgun (WGS) entry which is preliminary data.</text>
</comment>
<accession>A0ABP4WTQ9</accession>
<gene>
    <name evidence="2" type="ORF">GCM10009681_33760</name>
</gene>
<evidence type="ECO:0000259" key="1">
    <source>
        <dbReference type="Pfam" id="PF11716"/>
    </source>
</evidence>
<dbReference type="EMBL" id="BAAALS010000015">
    <property type="protein sequence ID" value="GAA1759783.1"/>
    <property type="molecule type" value="Genomic_DNA"/>
</dbReference>
<keyword evidence="3" id="KW-1185">Reference proteome</keyword>
<reference evidence="3" key="1">
    <citation type="journal article" date="2019" name="Int. J. Syst. Evol. Microbiol.">
        <title>The Global Catalogue of Microorganisms (GCM) 10K type strain sequencing project: providing services to taxonomists for standard genome sequencing and annotation.</title>
        <authorList>
            <consortium name="The Broad Institute Genomics Platform"/>
            <consortium name="The Broad Institute Genome Sequencing Center for Infectious Disease"/>
            <person name="Wu L."/>
            <person name="Ma J."/>
        </authorList>
    </citation>
    <scope>NUCLEOTIDE SEQUENCE [LARGE SCALE GENOMIC DNA]</scope>
    <source>
        <strain evidence="3">JCM 13249</strain>
    </source>
</reference>
<dbReference type="SUPFAM" id="SSF109854">
    <property type="entry name" value="DinB/YfiT-like putative metalloenzymes"/>
    <property type="match status" value="1"/>
</dbReference>
<dbReference type="RefSeq" id="WP_344082618.1">
    <property type="nucleotide sequence ID" value="NZ_BAAALS010000015.1"/>
</dbReference>
<name>A0ABP4WTQ9_9ACTN</name>
<dbReference type="InterPro" id="IPR017517">
    <property type="entry name" value="Maleyloyr_isom"/>
</dbReference>
<dbReference type="Gene3D" id="1.20.120.450">
    <property type="entry name" value="dinb family like domain"/>
    <property type="match status" value="1"/>
</dbReference>
<dbReference type="NCBIfam" id="TIGR03083">
    <property type="entry name" value="maleylpyruvate isomerase family mycothiol-dependent enzyme"/>
    <property type="match status" value="1"/>
</dbReference>